<keyword evidence="1" id="KW-0732">Signal</keyword>
<feature type="signal peptide" evidence="1">
    <location>
        <begin position="1"/>
        <end position="22"/>
    </location>
</feature>
<dbReference type="KEGG" id="snan:I6N98_04910"/>
<name>A0A7T4R2M6_9GAMM</name>
<evidence type="ECO:0000313" key="2">
    <source>
        <dbReference type="EMBL" id="QQD19199.1"/>
    </source>
</evidence>
<dbReference type="EMBL" id="CP066167">
    <property type="protein sequence ID" value="QQD19199.1"/>
    <property type="molecule type" value="Genomic_DNA"/>
</dbReference>
<keyword evidence="3" id="KW-1185">Reference proteome</keyword>
<sequence>MHKVTMALSALTLTIAAGSAQAQTLVLGDLLTADALMAAFPTHLSLPIPSDPGLALGALTEVGGSLLADPAPLVGLLTNTGVPFVQDQLPVLNSVLSDPQAGLEFILVTGQGVLPL</sequence>
<accession>A0A7T4R2M6</accession>
<organism evidence="2 3">
    <name type="scientific">Spongiibacter nanhainus</name>
    <dbReference type="NCBI Taxonomy" id="2794344"/>
    <lineage>
        <taxon>Bacteria</taxon>
        <taxon>Pseudomonadati</taxon>
        <taxon>Pseudomonadota</taxon>
        <taxon>Gammaproteobacteria</taxon>
        <taxon>Cellvibrionales</taxon>
        <taxon>Spongiibacteraceae</taxon>
        <taxon>Spongiibacter</taxon>
    </lineage>
</organism>
<protein>
    <submittedName>
        <fullName evidence="2">Uncharacterized protein</fullName>
    </submittedName>
</protein>
<feature type="chain" id="PRO_5032392436" evidence="1">
    <location>
        <begin position="23"/>
        <end position="116"/>
    </location>
</feature>
<dbReference type="AlphaFoldDB" id="A0A7T4R2M6"/>
<dbReference type="Proteomes" id="UP000596063">
    <property type="component" value="Chromosome"/>
</dbReference>
<proteinExistence type="predicted"/>
<reference evidence="2 3" key="1">
    <citation type="submission" date="2020-12" db="EMBL/GenBank/DDBJ databases">
        <authorList>
            <person name="Shan Y."/>
        </authorList>
    </citation>
    <scope>NUCLEOTIDE SEQUENCE [LARGE SCALE GENOMIC DNA]</scope>
    <source>
        <strain evidence="3">csc3.9</strain>
    </source>
</reference>
<dbReference type="RefSeq" id="WP_198570684.1">
    <property type="nucleotide sequence ID" value="NZ_CP066167.1"/>
</dbReference>
<evidence type="ECO:0000313" key="3">
    <source>
        <dbReference type="Proteomes" id="UP000596063"/>
    </source>
</evidence>
<gene>
    <name evidence="2" type="ORF">I6N98_04910</name>
</gene>
<evidence type="ECO:0000256" key="1">
    <source>
        <dbReference type="SAM" id="SignalP"/>
    </source>
</evidence>